<dbReference type="AlphaFoldDB" id="A0AAN6P503"/>
<gene>
    <name evidence="1" type="ORF">C8A01DRAFT_20988</name>
</gene>
<keyword evidence="2" id="KW-1185">Reference proteome</keyword>
<accession>A0AAN6P503</accession>
<organism evidence="1 2">
    <name type="scientific">Parachaetomium inaequale</name>
    <dbReference type="NCBI Taxonomy" id="2588326"/>
    <lineage>
        <taxon>Eukaryota</taxon>
        <taxon>Fungi</taxon>
        <taxon>Dikarya</taxon>
        <taxon>Ascomycota</taxon>
        <taxon>Pezizomycotina</taxon>
        <taxon>Sordariomycetes</taxon>
        <taxon>Sordariomycetidae</taxon>
        <taxon>Sordariales</taxon>
        <taxon>Chaetomiaceae</taxon>
        <taxon>Parachaetomium</taxon>
    </lineage>
</organism>
<protein>
    <recommendedName>
        <fullName evidence="3">PNPLA domain-containing protein</fullName>
    </recommendedName>
</protein>
<reference evidence="2" key="1">
    <citation type="journal article" date="2023" name="Mol. Phylogenet. Evol.">
        <title>Genome-scale phylogeny and comparative genomics of the fungal order Sordariales.</title>
        <authorList>
            <person name="Hensen N."/>
            <person name="Bonometti L."/>
            <person name="Westerberg I."/>
            <person name="Brannstrom I.O."/>
            <person name="Guillou S."/>
            <person name="Cros-Aarteil S."/>
            <person name="Calhoun S."/>
            <person name="Haridas S."/>
            <person name="Kuo A."/>
            <person name="Mondo S."/>
            <person name="Pangilinan J."/>
            <person name="Riley R."/>
            <person name="LaButti K."/>
            <person name="Andreopoulos B."/>
            <person name="Lipzen A."/>
            <person name="Chen C."/>
            <person name="Yan M."/>
            <person name="Daum C."/>
            <person name="Ng V."/>
            <person name="Clum A."/>
            <person name="Steindorff A."/>
            <person name="Ohm R.A."/>
            <person name="Martin F."/>
            <person name="Silar P."/>
            <person name="Natvig D.O."/>
            <person name="Lalanne C."/>
            <person name="Gautier V."/>
            <person name="Ament-Velasquez S.L."/>
            <person name="Kruys A."/>
            <person name="Hutchinson M.I."/>
            <person name="Powell A.J."/>
            <person name="Barry K."/>
            <person name="Miller A.N."/>
            <person name="Grigoriev I.V."/>
            <person name="Debuchy R."/>
            <person name="Gladieux P."/>
            <person name="Hiltunen Thoren M."/>
            <person name="Johannesson H."/>
        </authorList>
    </citation>
    <scope>NUCLEOTIDE SEQUENCE [LARGE SCALE GENOMIC DNA]</scope>
    <source>
        <strain evidence="2">CBS 284.82</strain>
    </source>
</reference>
<proteinExistence type="predicted"/>
<dbReference type="Proteomes" id="UP001303115">
    <property type="component" value="Unassembled WGS sequence"/>
</dbReference>
<dbReference type="EMBL" id="MU854689">
    <property type="protein sequence ID" value="KAK4031861.1"/>
    <property type="molecule type" value="Genomic_DNA"/>
</dbReference>
<name>A0AAN6P503_9PEZI</name>
<comment type="caution">
    <text evidence="1">The sequence shown here is derived from an EMBL/GenBank/DDBJ whole genome shotgun (WGS) entry which is preliminary data.</text>
</comment>
<feature type="non-terminal residue" evidence="1">
    <location>
        <position position="1"/>
    </location>
</feature>
<evidence type="ECO:0000313" key="1">
    <source>
        <dbReference type="EMBL" id="KAK4031861.1"/>
    </source>
</evidence>
<sequence length="59" mass="6426">FDIIGGTSTSGLIAFMLSRLHITIDEYSTLSDGVLETRPTATKWHCKTRASFGGGEESY</sequence>
<evidence type="ECO:0008006" key="3">
    <source>
        <dbReference type="Google" id="ProtNLM"/>
    </source>
</evidence>
<evidence type="ECO:0000313" key="2">
    <source>
        <dbReference type="Proteomes" id="UP001303115"/>
    </source>
</evidence>